<organism evidence="1 2">
    <name type="scientific">Caerostris darwini</name>
    <dbReference type="NCBI Taxonomy" id="1538125"/>
    <lineage>
        <taxon>Eukaryota</taxon>
        <taxon>Metazoa</taxon>
        <taxon>Ecdysozoa</taxon>
        <taxon>Arthropoda</taxon>
        <taxon>Chelicerata</taxon>
        <taxon>Arachnida</taxon>
        <taxon>Araneae</taxon>
        <taxon>Araneomorphae</taxon>
        <taxon>Entelegynae</taxon>
        <taxon>Araneoidea</taxon>
        <taxon>Araneidae</taxon>
        <taxon>Caerostris</taxon>
    </lineage>
</organism>
<dbReference type="Proteomes" id="UP001054837">
    <property type="component" value="Unassembled WGS sequence"/>
</dbReference>
<protein>
    <submittedName>
        <fullName evidence="1">Uncharacterized protein</fullName>
    </submittedName>
</protein>
<keyword evidence="2" id="KW-1185">Reference proteome</keyword>
<accession>A0AAV4PW52</accession>
<proteinExistence type="predicted"/>
<gene>
    <name evidence="1" type="ORF">CDAR_117751</name>
</gene>
<evidence type="ECO:0000313" key="1">
    <source>
        <dbReference type="EMBL" id="GIY01648.1"/>
    </source>
</evidence>
<dbReference type="EMBL" id="BPLQ01003596">
    <property type="protein sequence ID" value="GIY01648.1"/>
    <property type="molecule type" value="Genomic_DNA"/>
</dbReference>
<name>A0AAV4PW52_9ARAC</name>
<reference evidence="1 2" key="1">
    <citation type="submission" date="2021-06" db="EMBL/GenBank/DDBJ databases">
        <title>Caerostris darwini draft genome.</title>
        <authorList>
            <person name="Kono N."/>
            <person name="Arakawa K."/>
        </authorList>
    </citation>
    <scope>NUCLEOTIDE SEQUENCE [LARGE SCALE GENOMIC DNA]</scope>
</reference>
<sequence>MKTSTSRSPLSPENVSVIYGYRLDHIGKRNLGVQIWQFIQDVKEVHPGCSKSGLEMIQIDKVFPEDVDDDDSEVTEWSYLEEDGMKDDVYDLDWEEIPATASKTVLNGSELDLDIGHVLRNHHLSYKSPKPPEAYREIFQDEQLVESSWLLRAAGYSQHGTPQRQQKTATNPGCYQFPGITKPPCRLCRDNWTIISVHQAGDSCSCSCASIQEMPASTTQ</sequence>
<dbReference type="AlphaFoldDB" id="A0AAV4PW52"/>
<evidence type="ECO:0000313" key="2">
    <source>
        <dbReference type="Proteomes" id="UP001054837"/>
    </source>
</evidence>
<comment type="caution">
    <text evidence="1">The sequence shown here is derived from an EMBL/GenBank/DDBJ whole genome shotgun (WGS) entry which is preliminary data.</text>
</comment>